<dbReference type="EMBL" id="AP025637">
    <property type="protein sequence ID" value="BDG72501.1"/>
    <property type="molecule type" value="Genomic_DNA"/>
</dbReference>
<sequence>MNTTRRALSATALPLLLFGAGLRAAAAKSAGPDTPDAEACVPGEPSKRCAAAKARFLADGGEAASGCPHCAAVSKDWR</sequence>
<organism evidence="2 3">
    <name type="scientific">Roseomonas fluvialis</name>
    <dbReference type="NCBI Taxonomy" id="1750527"/>
    <lineage>
        <taxon>Bacteria</taxon>
        <taxon>Pseudomonadati</taxon>
        <taxon>Pseudomonadota</taxon>
        <taxon>Alphaproteobacteria</taxon>
        <taxon>Acetobacterales</taxon>
        <taxon>Roseomonadaceae</taxon>
        <taxon>Roseomonas</taxon>
    </lineage>
</organism>
<dbReference type="Proteomes" id="UP000831327">
    <property type="component" value="Chromosome"/>
</dbReference>
<gene>
    <name evidence="2" type="ORF">Rmf_24300</name>
</gene>
<feature type="chain" id="PRO_5047042925" evidence="1">
    <location>
        <begin position="26"/>
        <end position="78"/>
    </location>
</feature>
<evidence type="ECO:0000313" key="3">
    <source>
        <dbReference type="Proteomes" id="UP000831327"/>
    </source>
</evidence>
<protein>
    <submittedName>
        <fullName evidence="2">Uncharacterized protein</fullName>
    </submittedName>
</protein>
<name>A0ABM7Y3Q9_9PROT</name>
<keyword evidence="1" id="KW-0732">Signal</keyword>
<evidence type="ECO:0000256" key="1">
    <source>
        <dbReference type="SAM" id="SignalP"/>
    </source>
</evidence>
<reference evidence="2 3" key="1">
    <citation type="journal article" date="2016" name="Microbes Environ.">
        <title>Phylogenetically diverse aerobic anoxygenic phototrophic bacteria isolated from epilithic biofilms in Tama river, Japan.</title>
        <authorList>
            <person name="Hirose S."/>
            <person name="Matsuura K."/>
            <person name="Haruta S."/>
        </authorList>
    </citation>
    <scope>NUCLEOTIDE SEQUENCE [LARGE SCALE GENOMIC DNA]</scope>
    <source>
        <strain evidence="2 3">S08</strain>
    </source>
</reference>
<dbReference type="RefSeq" id="WP_244459701.1">
    <property type="nucleotide sequence ID" value="NZ_AP025637.1"/>
</dbReference>
<accession>A0ABM7Y3Q9</accession>
<keyword evidence="3" id="KW-1185">Reference proteome</keyword>
<feature type="signal peptide" evidence="1">
    <location>
        <begin position="1"/>
        <end position="25"/>
    </location>
</feature>
<proteinExistence type="predicted"/>
<evidence type="ECO:0000313" key="2">
    <source>
        <dbReference type="EMBL" id="BDG72501.1"/>
    </source>
</evidence>